<name>A0ACA9S577_9GLOM</name>
<accession>A0ACA9S577</accession>
<evidence type="ECO:0000313" key="1">
    <source>
        <dbReference type="EMBL" id="CAG8824873.1"/>
    </source>
</evidence>
<keyword evidence="2" id="KW-1185">Reference proteome</keyword>
<reference evidence="1" key="1">
    <citation type="submission" date="2021-06" db="EMBL/GenBank/DDBJ databases">
        <authorList>
            <person name="Kallberg Y."/>
            <person name="Tangrot J."/>
            <person name="Rosling A."/>
        </authorList>
    </citation>
    <scope>NUCLEOTIDE SEQUENCE</scope>
    <source>
        <strain evidence="1">MA461A</strain>
    </source>
</reference>
<feature type="non-terminal residue" evidence="1">
    <location>
        <position position="1"/>
    </location>
</feature>
<dbReference type="Proteomes" id="UP000789920">
    <property type="component" value="Unassembled WGS sequence"/>
</dbReference>
<gene>
    <name evidence="1" type="ORF">RPERSI_LOCUS26351</name>
</gene>
<comment type="caution">
    <text evidence="1">The sequence shown here is derived from an EMBL/GenBank/DDBJ whole genome shotgun (WGS) entry which is preliminary data.</text>
</comment>
<dbReference type="EMBL" id="CAJVQC010089613">
    <property type="protein sequence ID" value="CAG8824873.1"/>
    <property type="molecule type" value="Genomic_DNA"/>
</dbReference>
<organism evidence="1 2">
    <name type="scientific">Racocetra persica</name>
    <dbReference type="NCBI Taxonomy" id="160502"/>
    <lineage>
        <taxon>Eukaryota</taxon>
        <taxon>Fungi</taxon>
        <taxon>Fungi incertae sedis</taxon>
        <taxon>Mucoromycota</taxon>
        <taxon>Glomeromycotina</taxon>
        <taxon>Glomeromycetes</taxon>
        <taxon>Diversisporales</taxon>
        <taxon>Gigasporaceae</taxon>
        <taxon>Racocetra</taxon>
    </lineage>
</organism>
<evidence type="ECO:0000313" key="2">
    <source>
        <dbReference type="Proteomes" id="UP000789920"/>
    </source>
</evidence>
<sequence>FAFAVKHYLREEDGSRCKDVKPFISGIKSSLPGFINLKEQDAAEKNEVQKKKDRVCWLFKIYERPNSPINHNLPLEISLYISDYISTQILKERISAPISNNLLTNVNTLIECLSCFERILRSPIPLAYSIHLTQTVWIYCLSLPFQMVSQVGWSTIIIVFVATFILLGIERIAAEIENPFGYDPNDLKLGDFCRIIERELKIIISHPPPDIDHWVFDKKNIDELQKRDSYIDSHVKSENETAIEIDKVDDKIDKVSR</sequence>
<protein>
    <submittedName>
        <fullName evidence="1">27026_t:CDS:1</fullName>
    </submittedName>
</protein>
<proteinExistence type="predicted"/>